<feature type="transmembrane region" description="Helical" evidence="1">
    <location>
        <begin position="162"/>
        <end position="183"/>
    </location>
</feature>
<dbReference type="RefSeq" id="WP_126016054.1">
    <property type="nucleotide sequence ID" value="NZ_CP034437.1"/>
</dbReference>
<accession>A0A3Q8X5M4</accession>
<feature type="transmembrane region" description="Helical" evidence="1">
    <location>
        <begin position="137"/>
        <end position="156"/>
    </location>
</feature>
<feature type="transmembrane region" description="Helical" evidence="1">
    <location>
        <begin position="34"/>
        <end position="52"/>
    </location>
</feature>
<keyword evidence="3" id="KW-1185">Reference proteome</keyword>
<dbReference type="OrthoDB" id="2660843at2"/>
<feature type="transmembrane region" description="Helical" evidence="1">
    <location>
        <begin position="109"/>
        <end position="130"/>
    </location>
</feature>
<evidence type="ECO:0008006" key="4">
    <source>
        <dbReference type="Google" id="ProtNLM"/>
    </source>
</evidence>
<keyword evidence="1" id="KW-0812">Transmembrane</keyword>
<dbReference type="Pfam" id="PF24124">
    <property type="entry name" value="YphA"/>
    <property type="match status" value="1"/>
</dbReference>
<gene>
    <name evidence="2" type="ORF">EJC50_14325</name>
</gene>
<keyword evidence="1" id="KW-0472">Membrane</keyword>
<dbReference type="Proteomes" id="UP000272528">
    <property type="component" value="Chromosome"/>
</dbReference>
<reference evidence="3" key="1">
    <citation type="submission" date="2018-12" db="EMBL/GenBank/DDBJ databases">
        <title>Genome sequence of Peanibacillus sp.</title>
        <authorList>
            <person name="Subramani G."/>
            <person name="Srinivasan S."/>
            <person name="Kim M.K."/>
        </authorList>
    </citation>
    <scope>NUCLEOTIDE SEQUENCE [LARGE SCALE GENOMIC DNA]</scope>
    <source>
        <strain evidence="3">18JY67-1</strain>
    </source>
</reference>
<dbReference type="InterPro" id="IPR014617">
    <property type="entry name" value="YphA_Bacsu"/>
</dbReference>
<dbReference type="AlphaFoldDB" id="A0A3Q8X5M4"/>
<evidence type="ECO:0000256" key="1">
    <source>
        <dbReference type="SAM" id="Phobius"/>
    </source>
</evidence>
<organism evidence="2 3">
    <name type="scientific">Paenibacillus albus</name>
    <dbReference type="NCBI Taxonomy" id="2495582"/>
    <lineage>
        <taxon>Bacteria</taxon>
        <taxon>Bacillati</taxon>
        <taxon>Bacillota</taxon>
        <taxon>Bacilli</taxon>
        <taxon>Bacillales</taxon>
        <taxon>Paenibacillaceae</taxon>
        <taxon>Paenibacillus</taxon>
    </lineage>
</organism>
<feature type="transmembrane region" description="Helical" evidence="1">
    <location>
        <begin position="6"/>
        <end position="22"/>
    </location>
</feature>
<proteinExistence type="predicted"/>
<evidence type="ECO:0000313" key="2">
    <source>
        <dbReference type="EMBL" id="AZN40700.1"/>
    </source>
</evidence>
<keyword evidence="1" id="KW-1133">Transmembrane helix</keyword>
<protein>
    <recommendedName>
        <fullName evidence="4">DUF1614 domain-containing protein</fullName>
    </recommendedName>
</protein>
<name>A0A3Q8X5M4_9BACL</name>
<feature type="transmembrane region" description="Helical" evidence="1">
    <location>
        <begin position="83"/>
        <end position="103"/>
    </location>
</feature>
<dbReference type="KEGG" id="palb:EJC50_14325"/>
<feature type="transmembrane region" description="Helical" evidence="1">
    <location>
        <begin position="58"/>
        <end position="76"/>
    </location>
</feature>
<evidence type="ECO:0000313" key="3">
    <source>
        <dbReference type="Proteomes" id="UP000272528"/>
    </source>
</evidence>
<sequence length="208" mass="22995">MNDGFIAFWLLSMAVILYMTGWKEHVADGVPRRAIVYFILFALLLHYVQLTIGEDTAITGSAILALTLAAALLIAMRNIGVMLFTLFSALLTGFMWMWMRYIYGMDPVFIVVHPVWDGPLLAGLFAGLLAERFKTQFIIVVLAAVLSEGNHLLSPLGLTKPLVIGTATWWDGLVIALCAARLTGNVKHWLKEKTLRMLESRGERGGSA</sequence>
<dbReference type="EMBL" id="CP034437">
    <property type="protein sequence ID" value="AZN40700.1"/>
    <property type="molecule type" value="Genomic_DNA"/>
</dbReference>